<evidence type="ECO:0000259" key="7">
    <source>
        <dbReference type="Pfam" id="PF02911"/>
    </source>
</evidence>
<dbReference type="CDD" id="cd08704">
    <property type="entry name" value="Met_tRNA_FMT_C"/>
    <property type="match status" value="1"/>
</dbReference>
<dbReference type="CDD" id="cd08646">
    <property type="entry name" value="FMT_core_Met-tRNA-FMT_N"/>
    <property type="match status" value="1"/>
</dbReference>
<evidence type="ECO:0000313" key="8">
    <source>
        <dbReference type="EMBL" id="SHF36503.1"/>
    </source>
</evidence>
<feature type="domain" description="Formyl transferase N-terminal" evidence="6">
    <location>
        <begin position="8"/>
        <end position="184"/>
    </location>
</feature>
<dbReference type="InterPro" id="IPR005794">
    <property type="entry name" value="Fmt"/>
</dbReference>
<evidence type="ECO:0000256" key="3">
    <source>
        <dbReference type="ARBA" id="ARBA00022679"/>
    </source>
</evidence>
<dbReference type="Pfam" id="PF02911">
    <property type="entry name" value="Formyl_trans_C"/>
    <property type="match status" value="1"/>
</dbReference>
<keyword evidence="4 5" id="KW-0648">Protein biosynthesis</keyword>
<sequence>MRDFRDLRIVFMGTPEFAVASLHALVEAGCTIAGVITAPDKPAGRGMQLQQSAVKKYAVEKGLNVLQPEKLKNPEFLQELAALEADLQVVVAFRMLPEVVWSMPAMGTINVHGSLLPQYRGAAPINWAIINGEKETGVTTFKLQHAIDTGNILLQERIVITETETAGTLHDKMKMVGAELLVKTVKALAHGTLEETPQQTIADEASIRHAPKIFSDTCRINWNQPVSAVYNHIRGLAPYPAAFTQLDGKVLKVYAVEMKEGSTSQEPGRPDTDGKTYLRFACTDGWIAVQELQLEGKKRMQVGDFLRGYRKS</sequence>
<organism evidence="8 9">
    <name type="scientific">Cnuella takakiae</name>
    <dbReference type="NCBI Taxonomy" id="1302690"/>
    <lineage>
        <taxon>Bacteria</taxon>
        <taxon>Pseudomonadati</taxon>
        <taxon>Bacteroidota</taxon>
        <taxon>Chitinophagia</taxon>
        <taxon>Chitinophagales</taxon>
        <taxon>Chitinophagaceae</taxon>
        <taxon>Cnuella</taxon>
    </lineage>
</organism>
<gene>
    <name evidence="5" type="primary">fmt</name>
    <name evidence="8" type="ORF">SAMN05444008_107102</name>
</gene>
<dbReference type="Proteomes" id="UP000184368">
    <property type="component" value="Unassembled WGS sequence"/>
</dbReference>
<name>A0A1M5B206_9BACT</name>
<dbReference type="InterPro" id="IPR036477">
    <property type="entry name" value="Formyl_transf_N_sf"/>
</dbReference>
<keyword evidence="9" id="KW-1185">Reference proteome</keyword>
<dbReference type="InterPro" id="IPR044135">
    <property type="entry name" value="Met-tRNA-FMT_C"/>
</dbReference>
<dbReference type="SUPFAM" id="SSF50486">
    <property type="entry name" value="FMT C-terminal domain-like"/>
    <property type="match status" value="1"/>
</dbReference>
<evidence type="ECO:0000256" key="4">
    <source>
        <dbReference type="ARBA" id="ARBA00022917"/>
    </source>
</evidence>
<dbReference type="Pfam" id="PF00551">
    <property type="entry name" value="Formyl_trans_N"/>
    <property type="match status" value="1"/>
</dbReference>
<comment type="similarity">
    <text evidence="1 5">Belongs to the Fmt family.</text>
</comment>
<reference evidence="8 9" key="1">
    <citation type="submission" date="2016-11" db="EMBL/GenBank/DDBJ databases">
        <authorList>
            <person name="Jaros S."/>
            <person name="Januszkiewicz K."/>
            <person name="Wedrychowicz H."/>
        </authorList>
    </citation>
    <scope>NUCLEOTIDE SEQUENCE [LARGE SCALE GENOMIC DNA]</scope>
    <source>
        <strain evidence="8 9">DSM 26897</strain>
    </source>
</reference>
<dbReference type="InterPro" id="IPR041711">
    <property type="entry name" value="Met-tRNA-FMT_N"/>
</dbReference>
<evidence type="ECO:0000256" key="2">
    <source>
        <dbReference type="ARBA" id="ARBA00012261"/>
    </source>
</evidence>
<dbReference type="PANTHER" id="PTHR11138">
    <property type="entry name" value="METHIONYL-TRNA FORMYLTRANSFERASE"/>
    <property type="match status" value="1"/>
</dbReference>
<evidence type="ECO:0000313" key="9">
    <source>
        <dbReference type="Proteomes" id="UP000184368"/>
    </source>
</evidence>
<evidence type="ECO:0000256" key="1">
    <source>
        <dbReference type="ARBA" id="ARBA00010699"/>
    </source>
</evidence>
<feature type="domain" description="Formyl transferase C-terminal" evidence="7">
    <location>
        <begin position="212"/>
        <end position="310"/>
    </location>
</feature>
<evidence type="ECO:0000259" key="6">
    <source>
        <dbReference type="Pfam" id="PF00551"/>
    </source>
</evidence>
<proteinExistence type="inferred from homology"/>
<protein>
    <recommendedName>
        <fullName evidence="2 5">Methionyl-tRNA formyltransferase</fullName>
        <ecNumber evidence="2 5">2.1.2.9</ecNumber>
    </recommendedName>
</protein>
<dbReference type="InterPro" id="IPR005793">
    <property type="entry name" value="Formyl_trans_C"/>
</dbReference>
<dbReference type="RefSeq" id="WP_073042848.1">
    <property type="nucleotide sequence ID" value="NZ_FQUO01000007.1"/>
</dbReference>
<feature type="binding site" evidence="5">
    <location>
        <begin position="114"/>
        <end position="117"/>
    </location>
    <ligand>
        <name>(6S)-5,6,7,8-tetrahydrofolate</name>
        <dbReference type="ChEBI" id="CHEBI:57453"/>
    </ligand>
</feature>
<dbReference type="InterPro" id="IPR002376">
    <property type="entry name" value="Formyl_transf_N"/>
</dbReference>
<dbReference type="Gene3D" id="3.40.50.12230">
    <property type="match status" value="1"/>
</dbReference>
<dbReference type="EMBL" id="FQUO01000007">
    <property type="protein sequence ID" value="SHF36503.1"/>
    <property type="molecule type" value="Genomic_DNA"/>
</dbReference>
<accession>A0A1M5B206</accession>
<dbReference type="SUPFAM" id="SSF53328">
    <property type="entry name" value="Formyltransferase"/>
    <property type="match status" value="1"/>
</dbReference>
<comment type="function">
    <text evidence="5">Attaches a formyl group to the free amino group of methionyl-tRNA(fMet). The formyl group appears to play a dual role in the initiator identity of N-formylmethionyl-tRNA by promoting its recognition by IF2 and preventing the misappropriation of this tRNA by the elongation apparatus.</text>
</comment>
<dbReference type="InterPro" id="IPR011034">
    <property type="entry name" value="Formyl_transferase-like_C_sf"/>
</dbReference>
<evidence type="ECO:0000256" key="5">
    <source>
        <dbReference type="HAMAP-Rule" id="MF_00182"/>
    </source>
</evidence>
<dbReference type="HAMAP" id="MF_00182">
    <property type="entry name" value="Formyl_trans"/>
    <property type="match status" value="1"/>
</dbReference>
<dbReference type="NCBIfam" id="TIGR00460">
    <property type="entry name" value="fmt"/>
    <property type="match status" value="1"/>
</dbReference>
<dbReference type="PANTHER" id="PTHR11138:SF5">
    <property type="entry name" value="METHIONYL-TRNA FORMYLTRANSFERASE, MITOCHONDRIAL"/>
    <property type="match status" value="1"/>
</dbReference>
<dbReference type="GO" id="GO:0005829">
    <property type="term" value="C:cytosol"/>
    <property type="evidence" value="ECO:0007669"/>
    <property type="project" value="TreeGrafter"/>
</dbReference>
<comment type="catalytic activity">
    <reaction evidence="5">
        <text>L-methionyl-tRNA(fMet) + (6R)-10-formyltetrahydrofolate = N-formyl-L-methionyl-tRNA(fMet) + (6S)-5,6,7,8-tetrahydrofolate + H(+)</text>
        <dbReference type="Rhea" id="RHEA:24380"/>
        <dbReference type="Rhea" id="RHEA-COMP:9952"/>
        <dbReference type="Rhea" id="RHEA-COMP:9953"/>
        <dbReference type="ChEBI" id="CHEBI:15378"/>
        <dbReference type="ChEBI" id="CHEBI:57453"/>
        <dbReference type="ChEBI" id="CHEBI:78530"/>
        <dbReference type="ChEBI" id="CHEBI:78844"/>
        <dbReference type="ChEBI" id="CHEBI:195366"/>
        <dbReference type="EC" id="2.1.2.9"/>
    </reaction>
</comment>
<keyword evidence="3 5" id="KW-0808">Transferase</keyword>
<dbReference type="EC" id="2.1.2.9" evidence="2 5"/>
<dbReference type="AlphaFoldDB" id="A0A1M5B206"/>
<dbReference type="GO" id="GO:0004479">
    <property type="term" value="F:methionyl-tRNA formyltransferase activity"/>
    <property type="evidence" value="ECO:0007669"/>
    <property type="project" value="UniProtKB-UniRule"/>
</dbReference>
<dbReference type="STRING" id="1302690.BUE76_16485"/>